<dbReference type="GO" id="GO:0004784">
    <property type="term" value="F:superoxide dismutase activity"/>
    <property type="evidence" value="ECO:0007669"/>
    <property type="project" value="UniProtKB-EC"/>
</dbReference>
<evidence type="ECO:0000313" key="7">
    <source>
        <dbReference type="EMBL" id="SNR95547.1"/>
    </source>
</evidence>
<dbReference type="PROSITE" id="PS51257">
    <property type="entry name" value="PROKAR_LIPOPROTEIN"/>
    <property type="match status" value="1"/>
</dbReference>
<dbReference type="EC" id="1.15.1.1" evidence="3"/>
<dbReference type="SUPFAM" id="SSF49329">
    <property type="entry name" value="Cu,Zn superoxide dismutase-like"/>
    <property type="match status" value="1"/>
</dbReference>
<name>A0A239AIQ9_9ACTN</name>
<dbReference type="InterPro" id="IPR024134">
    <property type="entry name" value="SOD_Cu/Zn_/chaperone"/>
</dbReference>
<reference evidence="7 8" key="1">
    <citation type="submission" date="2017-06" db="EMBL/GenBank/DDBJ databases">
        <authorList>
            <person name="Kim H.J."/>
            <person name="Triplett B.A."/>
        </authorList>
    </citation>
    <scope>NUCLEOTIDE SEQUENCE [LARGE SCALE GENOMIC DNA]</scope>
    <source>
        <strain evidence="7 8">DSM 44272</strain>
    </source>
</reference>
<comment type="similarity">
    <text evidence="1 3">Belongs to the Cu-Zn superoxide dismutase family.</text>
</comment>
<keyword evidence="5" id="KW-0732">Signal</keyword>
<feature type="chain" id="PRO_5038599130" description="Superoxide dismutase [Cu-Zn]" evidence="5">
    <location>
        <begin position="20"/>
        <end position="212"/>
    </location>
</feature>
<keyword evidence="8" id="KW-1185">Reference proteome</keyword>
<accession>A0A239AIQ9</accession>
<organism evidence="7 8">
    <name type="scientific">Blastococcus mobilis</name>
    <dbReference type="NCBI Taxonomy" id="1938746"/>
    <lineage>
        <taxon>Bacteria</taxon>
        <taxon>Bacillati</taxon>
        <taxon>Actinomycetota</taxon>
        <taxon>Actinomycetes</taxon>
        <taxon>Geodermatophilales</taxon>
        <taxon>Geodermatophilaceae</taxon>
        <taxon>Blastococcus</taxon>
    </lineage>
</organism>
<keyword evidence="3" id="KW-0479">Metal-binding</keyword>
<keyword evidence="3" id="KW-0560">Oxidoreductase</keyword>
<dbReference type="InterPro" id="IPR018152">
    <property type="entry name" value="SOD_Cu/Zn_BS"/>
</dbReference>
<evidence type="ECO:0000256" key="1">
    <source>
        <dbReference type="ARBA" id="ARBA00010457"/>
    </source>
</evidence>
<dbReference type="PROSITE" id="PS00332">
    <property type="entry name" value="SOD_CU_ZN_2"/>
    <property type="match status" value="1"/>
</dbReference>
<evidence type="ECO:0000256" key="3">
    <source>
        <dbReference type="RuleBase" id="RU000393"/>
    </source>
</evidence>
<dbReference type="InterPro" id="IPR001424">
    <property type="entry name" value="SOD_Cu_Zn_dom"/>
</dbReference>
<dbReference type="RefSeq" id="WP_089338955.1">
    <property type="nucleotide sequence ID" value="NZ_FZNO01000046.1"/>
</dbReference>
<evidence type="ECO:0000256" key="5">
    <source>
        <dbReference type="SAM" id="SignalP"/>
    </source>
</evidence>
<gene>
    <name evidence="7" type="ORF">SAMN06272737_14619</name>
</gene>
<keyword evidence="3" id="KW-0186">Copper</keyword>
<feature type="region of interest" description="Disordered" evidence="4">
    <location>
        <begin position="189"/>
        <end position="212"/>
    </location>
</feature>
<comment type="catalytic activity">
    <reaction evidence="3">
        <text>2 superoxide + 2 H(+) = H2O2 + O2</text>
        <dbReference type="Rhea" id="RHEA:20696"/>
        <dbReference type="ChEBI" id="CHEBI:15378"/>
        <dbReference type="ChEBI" id="CHEBI:15379"/>
        <dbReference type="ChEBI" id="CHEBI:16240"/>
        <dbReference type="ChEBI" id="CHEBI:18421"/>
        <dbReference type="EC" id="1.15.1.1"/>
    </reaction>
</comment>
<feature type="signal peptide" evidence="5">
    <location>
        <begin position="1"/>
        <end position="19"/>
    </location>
</feature>
<evidence type="ECO:0000256" key="2">
    <source>
        <dbReference type="ARBA" id="ARBA00024900"/>
    </source>
</evidence>
<dbReference type="InterPro" id="IPR036423">
    <property type="entry name" value="SOD-like_Cu/Zn_dom_sf"/>
</dbReference>
<dbReference type="EMBL" id="FZNO01000046">
    <property type="protein sequence ID" value="SNR95547.1"/>
    <property type="molecule type" value="Genomic_DNA"/>
</dbReference>
<dbReference type="AlphaFoldDB" id="A0A239AIQ9"/>
<comment type="cofactor">
    <cofactor evidence="3">
        <name>Cu cation</name>
        <dbReference type="ChEBI" id="CHEBI:23378"/>
    </cofactor>
    <text evidence="3">Binds 1 copper ion per subunit.</text>
</comment>
<keyword evidence="3" id="KW-0862">Zinc</keyword>
<evidence type="ECO:0000256" key="4">
    <source>
        <dbReference type="SAM" id="MobiDB-lite"/>
    </source>
</evidence>
<evidence type="ECO:0000259" key="6">
    <source>
        <dbReference type="Pfam" id="PF00080"/>
    </source>
</evidence>
<protein>
    <recommendedName>
        <fullName evidence="3">Superoxide dismutase [Cu-Zn]</fullName>
        <ecNumber evidence="3">1.15.1.1</ecNumber>
    </recommendedName>
</protein>
<dbReference type="CDD" id="cd00305">
    <property type="entry name" value="Cu-Zn_Superoxide_Dismutase"/>
    <property type="match status" value="1"/>
</dbReference>
<dbReference type="Pfam" id="PF00080">
    <property type="entry name" value="Sod_Cu"/>
    <property type="match status" value="1"/>
</dbReference>
<comment type="cofactor">
    <cofactor evidence="3">
        <name>Zn(2+)</name>
        <dbReference type="ChEBI" id="CHEBI:29105"/>
    </cofactor>
    <text evidence="3">Binds 1 zinc ion per subunit.</text>
</comment>
<sequence>MRRRAATSFLSACAITLVAAGCASVEAERAEPAGQDVAEAGSGSTPADARGLTARLVDAEGAEVGTVTLSETGRGTRVSVKVAGLPPGFHGFHVHAVGLCEPDSVSPTDPSMTGDFLSAGGHLGAAEADHPHHAGDLPSLYIGQSGAGKLRTVTDAFTLADLTDDDGSAVMVHAGPDNFANIPERYAPEGPDQMTRATGDSGGRIACGPVEG</sequence>
<dbReference type="OrthoDB" id="9792957at2"/>
<dbReference type="GO" id="GO:0005507">
    <property type="term" value="F:copper ion binding"/>
    <property type="evidence" value="ECO:0007669"/>
    <property type="project" value="InterPro"/>
</dbReference>
<feature type="domain" description="Superoxide dismutase copper/zinc binding" evidence="6">
    <location>
        <begin position="65"/>
        <end position="208"/>
    </location>
</feature>
<dbReference type="Proteomes" id="UP000198403">
    <property type="component" value="Unassembled WGS sequence"/>
</dbReference>
<dbReference type="PANTHER" id="PTHR10003">
    <property type="entry name" value="SUPEROXIDE DISMUTASE CU-ZN -RELATED"/>
    <property type="match status" value="1"/>
</dbReference>
<dbReference type="Gene3D" id="2.60.40.200">
    <property type="entry name" value="Superoxide dismutase, copper/zinc binding domain"/>
    <property type="match status" value="1"/>
</dbReference>
<evidence type="ECO:0000313" key="8">
    <source>
        <dbReference type="Proteomes" id="UP000198403"/>
    </source>
</evidence>
<comment type="function">
    <text evidence="2">Destroys radicals which are normally produced within the cells and which are toxic to biological systems. May play a role in favoring mycobacterial survival in phagocytes.</text>
</comment>
<proteinExistence type="inferred from homology"/>